<organism evidence="3 4">
    <name type="scientific">Plectosphaerella plurivora</name>
    <dbReference type="NCBI Taxonomy" id="936078"/>
    <lineage>
        <taxon>Eukaryota</taxon>
        <taxon>Fungi</taxon>
        <taxon>Dikarya</taxon>
        <taxon>Ascomycota</taxon>
        <taxon>Pezizomycotina</taxon>
        <taxon>Sordariomycetes</taxon>
        <taxon>Hypocreomycetidae</taxon>
        <taxon>Glomerellales</taxon>
        <taxon>Plectosphaerellaceae</taxon>
        <taxon>Plectosphaerella</taxon>
    </lineage>
</organism>
<dbReference type="Proteomes" id="UP000770015">
    <property type="component" value="Unassembled WGS sequence"/>
</dbReference>
<feature type="transmembrane region" description="Helical" evidence="1">
    <location>
        <begin position="113"/>
        <end position="132"/>
    </location>
</feature>
<protein>
    <submittedName>
        <fullName evidence="3">Heterokaryon incompatibility protein-domain-containing protein</fullName>
    </submittedName>
</protein>
<feature type="domain" description="Heterokaryon incompatibility" evidence="2">
    <location>
        <begin position="256"/>
        <end position="402"/>
    </location>
</feature>
<keyword evidence="1" id="KW-0472">Membrane</keyword>
<evidence type="ECO:0000256" key="1">
    <source>
        <dbReference type="SAM" id="Phobius"/>
    </source>
</evidence>
<feature type="transmembrane region" description="Helical" evidence="1">
    <location>
        <begin position="153"/>
        <end position="170"/>
    </location>
</feature>
<dbReference type="Pfam" id="PF06985">
    <property type="entry name" value="HET"/>
    <property type="match status" value="1"/>
</dbReference>
<dbReference type="InterPro" id="IPR010730">
    <property type="entry name" value="HET"/>
</dbReference>
<feature type="transmembrane region" description="Helical" evidence="1">
    <location>
        <begin position="16"/>
        <end position="37"/>
    </location>
</feature>
<gene>
    <name evidence="3" type="ORF">F5X68DRAFT_5498</name>
</gene>
<evidence type="ECO:0000313" key="4">
    <source>
        <dbReference type="Proteomes" id="UP000770015"/>
    </source>
</evidence>
<keyword evidence="4" id="KW-1185">Reference proteome</keyword>
<dbReference type="EMBL" id="JAGSXJ010000001">
    <property type="protein sequence ID" value="KAH6697555.1"/>
    <property type="molecule type" value="Genomic_DNA"/>
</dbReference>
<reference evidence="3" key="1">
    <citation type="journal article" date="2021" name="Nat. Commun.">
        <title>Genetic determinants of endophytism in the Arabidopsis root mycobiome.</title>
        <authorList>
            <person name="Mesny F."/>
            <person name="Miyauchi S."/>
            <person name="Thiergart T."/>
            <person name="Pickel B."/>
            <person name="Atanasova L."/>
            <person name="Karlsson M."/>
            <person name="Huettel B."/>
            <person name="Barry K.W."/>
            <person name="Haridas S."/>
            <person name="Chen C."/>
            <person name="Bauer D."/>
            <person name="Andreopoulos W."/>
            <person name="Pangilinan J."/>
            <person name="LaButti K."/>
            <person name="Riley R."/>
            <person name="Lipzen A."/>
            <person name="Clum A."/>
            <person name="Drula E."/>
            <person name="Henrissat B."/>
            <person name="Kohler A."/>
            <person name="Grigoriev I.V."/>
            <person name="Martin F.M."/>
            <person name="Hacquard S."/>
        </authorList>
    </citation>
    <scope>NUCLEOTIDE SEQUENCE</scope>
    <source>
        <strain evidence="3">MPI-SDFR-AT-0117</strain>
    </source>
</reference>
<dbReference type="AlphaFoldDB" id="A0A9P8VMZ5"/>
<proteinExistence type="predicted"/>
<keyword evidence="1" id="KW-0812">Transmembrane</keyword>
<keyword evidence="1" id="KW-1133">Transmembrane helix</keyword>
<dbReference type="Pfam" id="PF26639">
    <property type="entry name" value="Het-6_barrel"/>
    <property type="match status" value="1"/>
</dbReference>
<dbReference type="InterPro" id="IPR052895">
    <property type="entry name" value="HetReg/Transcr_Mod"/>
</dbReference>
<dbReference type="PANTHER" id="PTHR24148">
    <property type="entry name" value="ANKYRIN REPEAT DOMAIN-CONTAINING PROTEIN 39 HOMOLOG-RELATED"/>
    <property type="match status" value="1"/>
</dbReference>
<name>A0A9P8VMZ5_9PEZI</name>
<dbReference type="OrthoDB" id="2157530at2759"/>
<evidence type="ECO:0000313" key="3">
    <source>
        <dbReference type="EMBL" id="KAH6697555.1"/>
    </source>
</evidence>
<feature type="transmembrane region" description="Helical" evidence="1">
    <location>
        <begin position="43"/>
        <end position="60"/>
    </location>
</feature>
<dbReference type="PANTHER" id="PTHR24148:SF64">
    <property type="entry name" value="HETEROKARYON INCOMPATIBILITY DOMAIN-CONTAINING PROTEIN"/>
    <property type="match status" value="1"/>
</dbReference>
<comment type="caution">
    <text evidence="3">The sequence shown here is derived from an EMBL/GenBank/DDBJ whole genome shotgun (WGS) entry which is preliminary data.</text>
</comment>
<sequence>MATDAERRAKQRRTTAVAGMIGRICGHVGIALVSWILDSIAHYIGRIWATTLACIVVKNGRYIPLLGLLADWCLEAPDTSFVISLTNLVVFVAQPLVFPDLDIPATEVWYEHTRTAVVTIPSYVIASLFFHYPRASLRSIRDLVLDPPGISAIAYWLWIAFACLSVPYLVHTRVLPNQSFRQFSDLFWSTLGKRLYDLRSRAGLAPQDPVASGHFSHPELKNDWDIRLLEILPRGTSSQVRCRLVTIDLDNKPPNYEAMSYTWGNPAKTNIILVNGSPVEVTHNVYNLLYDRSPMFSPRRVWIDAICINQDDTTEKAAQVRIMRTIYECASKVTIWLDAGEDSDSHLAIGLLLELSHYLKTDRPTDTELYERYRPERRSRRWLALGRILDQPYFSRMWMVQEVAVNKTLHVVYGRETIQWDTLAPVILQLLASFHFSTMIEDNTTPVQKRLRIMSINVLFLDGTRKAYQGKEAKYPPNLLHMMPRFWTFNATDGRDKVFALHGLIVDEMNPLIEPDYTKPVEVIFLRTAWYLYSQEGSLEAILYCAGIGWPRNLTLLPSWVPDWTAVGRSVISSFPTPDMGYRTTAGLQNRGPSIHGISIELDVIIIDVVGRMTREHKHRDTVEEVHDELVSWLREVRTTAEGSEEDLWRTLVCDAPSIGTDDVTTAMSWPAADVYGQWYRWCMEYILEDPEFNEGLALSEEEKYERMRLGGRWLTSTEYRSIARRFAMTKLGRMAMVPALAEEGDVVALIPGVIVPFLLRLRRSEAVSGQGVYALVGECYVHGVMAGEMADASKVAAVLLE</sequence>
<evidence type="ECO:0000259" key="2">
    <source>
        <dbReference type="Pfam" id="PF06985"/>
    </source>
</evidence>
<accession>A0A9P8VMZ5</accession>
<feature type="transmembrane region" description="Helical" evidence="1">
    <location>
        <begin position="72"/>
        <end position="93"/>
    </location>
</feature>